<dbReference type="GO" id="GO:0016987">
    <property type="term" value="F:sigma factor activity"/>
    <property type="evidence" value="ECO:0007669"/>
    <property type="project" value="UniProtKB-KW"/>
</dbReference>
<protein>
    <submittedName>
        <fullName evidence="7">Sigma-70 family RNA polymerase sigma factor</fullName>
    </submittedName>
</protein>
<dbReference type="Proteomes" id="UP001153404">
    <property type="component" value="Unassembled WGS sequence"/>
</dbReference>
<comment type="caution">
    <text evidence="7">The sequence shown here is derived from an EMBL/GenBank/DDBJ whole genome shotgun (WGS) entry which is preliminary data.</text>
</comment>
<evidence type="ECO:0000313" key="8">
    <source>
        <dbReference type="Proteomes" id="UP001153404"/>
    </source>
</evidence>
<name>A0A9X4KZZ1_9BACL</name>
<dbReference type="Gene3D" id="1.10.10.10">
    <property type="entry name" value="Winged helix-like DNA-binding domain superfamily/Winged helix DNA-binding domain"/>
    <property type="match status" value="1"/>
</dbReference>
<sequence>MNGWRVWSKLYENYAQTVYRYLYSLTQNADLSEELTQETFYQAMKTIHQFRGECKLSVWLCQIAKRAWYKELNKTKRKPSVSLDELESPLPASRDPEKDVLRNEDKLAMFRTLHQLDAKTKEVMYLRLSGELSFAEIGDIVGQSENWARVTFYRGKQKMAKGRSEWNRD</sequence>
<dbReference type="InterPro" id="IPR039425">
    <property type="entry name" value="RNA_pol_sigma-70-like"/>
</dbReference>
<dbReference type="InterPro" id="IPR036388">
    <property type="entry name" value="WH-like_DNA-bd_sf"/>
</dbReference>
<keyword evidence="3" id="KW-0731">Sigma factor</keyword>
<dbReference type="SUPFAM" id="SSF88946">
    <property type="entry name" value="Sigma2 domain of RNA polymerase sigma factors"/>
    <property type="match status" value="1"/>
</dbReference>
<dbReference type="SUPFAM" id="SSF88659">
    <property type="entry name" value="Sigma3 and sigma4 domains of RNA polymerase sigma factors"/>
    <property type="match status" value="1"/>
</dbReference>
<dbReference type="GO" id="GO:0006352">
    <property type="term" value="P:DNA-templated transcription initiation"/>
    <property type="evidence" value="ECO:0007669"/>
    <property type="project" value="InterPro"/>
</dbReference>
<dbReference type="GO" id="GO:0003677">
    <property type="term" value="F:DNA binding"/>
    <property type="evidence" value="ECO:0007669"/>
    <property type="project" value="UniProtKB-KW"/>
</dbReference>
<accession>A0A9X4KZZ1</accession>
<dbReference type="AlphaFoldDB" id="A0A9X4KZZ1"/>
<comment type="similarity">
    <text evidence="1">Belongs to the sigma-70 factor family. ECF subfamily.</text>
</comment>
<organism evidence="7 8">
    <name type="scientific">Cohnella rhizosphaerae</name>
    <dbReference type="NCBI Taxonomy" id="1457232"/>
    <lineage>
        <taxon>Bacteria</taxon>
        <taxon>Bacillati</taxon>
        <taxon>Bacillota</taxon>
        <taxon>Bacilli</taxon>
        <taxon>Bacillales</taxon>
        <taxon>Paenibacillaceae</taxon>
        <taxon>Cohnella</taxon>
    </lineage>
</organism>
<keyword evidence="5" id="KW-0804">Transcription</keyword>
<feature type="domain" description="RNA polymerase sigma-70 region 2" evidence="6">
    <location>
        <begin position="10"/>
        <end position="77"/>
    </location>
</feature>
<dbReference type="RefSeq" id="WP_277538522.1">
    <property type="nucleotide sequence ID" value="NZ_JAPDIA010000009.1"/>
</dbReference>
<evidence type="ECO:0000256" key="2">
    <source>
        <dbReference type="ARBA" id="ARBA00023015"/>
    </source>
</evidence>
<evidence type="ECO:0000256" key="4">
    <source>
        <dbReference type="ARBA" id="ARBA00023125"/>
    </source>
</evidence>
<dbReference type="EMBL" id="JAPDIA010000009">
    <property type="protein sequence ID" value="MDG0813978.1"/>
    <property type="molecule type" value="Genomic_DNA"/>
</dbReference>
<dbReference type="Gene3D" id="1.10.1740.10">
    <property type="match status" value="1"/>
</dbReference>
<keyword evidence="8" id="KW-1185">Reference proteome</keyword>
<evidence type="ECO:0000256" key="3">
    <source>
        <dbReference type="ARBA" id="ARBA00023082"/>
    </source>
</evidence>
<dbReference type="InterPro" id="IPR007627">
    <property type="entry name" value="RNA_pol_sigma70_r2"/>
</dbReference>
<dbReference type="Pfam" id="PF04542">
    <property type="entry name" value="Sigma70_r2"/>
    <property type="match status" value="1"/>
</dbReference>
<dbReference type="PANTHER" id="PTHR43133:SF8">
    <property type="entry name" value="RNA POLYMERASE SIGMA FACTOR HI_1459-RELATED"/>
    <property type="match status" value="1"/>
</dbReference>
<dbReference type="NCBIfam" id="TIGR02937">
    <property type="entry name" value="sigma70-ECF"/>
    <property type="match status" value="1"/>
</dbReference>
<evidence type="ECO:0000313" key="7">
    <source>
        <dbReference type="EMBL" id="MDG0813978.1"/>
    </source>
</evidence>
<dbReference type="InterPro" id="IPR013325">
    <property type="entry name" value="RNA_pol_sigma_r2"/>
</dbReference>
<dbReference type="InterPro" id="IPR014284">
    <property type="entry name" value="RNA_pol_sigma-70_dom"/>
</dbReference>
<gene>
    <name evidence="7" type="ORF">OMP40_35335</name>
</gene>
<evidence type="ECO:0000256" key="5">
    <source>
        <dbReference type="ARBA" id="ARBA00023163"/>
    </source>
</evidence>
<proteinExistence type="inferred from homology"/>
<reference evidence="7" key="1">
    <citation type="submission" date="2022-10" db="EMBL/GenBank/DDBJ databases">
        <title>Comparative genomic analysis of Cohnella hashimotonis sp. nov., isolated from the International Space Station.</title>
        <authorList>
            <person name="Simpson A."/>
            <person name="Venkateswaran K."/>
        </authorList>
    </citation>
    <scope>NUCLEOTIDE SEQUENCE</scope>
    <source>
        <strain evidence="7">DSM 28161</strain>
    </source>
</reference>
<dbReference type="InterPro" id="IPR013324">
    <property type="entry name" value="RNA_pol_sigma_r3/r4-like"/>
</dbReference>
<keyword evidence="2" id="KW-0805">Transcription regulation</keyword>
<evidence type="ECO:0000256" key="1">
    <source>
        <dbReference type="ARBA" id="ARBA00010641"/>
    </source>
</evidence>
<dbReference type="PANTHER" id="PTHR43133">
    <property type="entry name" value="RNA POLYMERASE ECF-TYPE SIGMA FACTO"/>
    <property type="match status" value="1"/>
</dbReference>
<evidence type="ECO:0000259" key="6">
    <source>
        <dbReference type="Pfam" id="PF04542"/>
    </source>
</evidence>
<keyword evidence="4" id="KW-0238">DNA-binding</keyword>